<dbReference type="Gene3D" id="3.40.50.1820">
    <property type="entry name" value="alpha/beta hydrolase"/>
    <property type="match status" value="1"/>
</dbReference>
<evidence type="ECO:0000313" key="5">
    <source>
        <dbReference type="EMBL" id="MBO8480256.1"/>
    </source>
</evidence>
<dbReference type="GO" id="GO:0006508">
    <property type="term" value="P:proteolysis"/>
    <property type="evidence" value="ECO:0007669"/>
    <property type="project" value="InterPro"/>
</dbReference>
<dbReference type="AlphaFoldDB" id="A0A9D9NNS4"/>
<dbReference type="SUPFAM" id="SSF82171">
    <property type="entry name" value="DPP6 N-terminal domain-like"/>
    <property type="match status" value="1"/>
</dbReference>
<dbReference type="InterPro" id="IPR011659">
    <property type="entry name" value="WD40"/>
</dbReference>
<protein>
    <submittedName>
        <fullName evidence="5">S9 family peptidase</fullName>
    </submittedName>
</protein>
<sequence>MASCTTDKLSEGYIGPSDIVISDGVMTPETLLALGRISDPQLSPDGSTILYSVSYTSIAENRSCANLFVCNTDGSGRRQLTSFGKSVSNARWSADGSKIYFIYDGQLREAPYSDGELGRMKTLSDVPSGISGFAVSPDETRVIYISSIKNTSLETPSDSDPALDKAQAYATEELMYRHWDHWRTEVPRSYVAPFGGARITPDNSVDILGSGNLYELPLEPYGGIEQLSWAPDSRHIAYSCKKLSGIEYAFSTNSCIYVYDCESGATTAVTTSGGYDTDPVWSEDGKHLAWISMERDGYEADRQRLMLCETSLDGGFTAGVPYELNPGFDNDIAGIVWHGDEIFFSSLVSEAVQAIFCADLGGQMLRVTSPDWHFDFDSPFAVLASGDEVRLLTSYQSLHFPTELVAVDVRGTGTSYSQITSENAHILDQLDDVSEESVLVETVDHKQMQCWILYPPQFDSTKVYPAVEIVLGGPQGTNSQAWSYRWCYRLMAQQGYVVIMPNRRGTTAFGQEWKEQISGDYSGLNMQDYLSAGKYLKSKPYIGKLACVGASYGGYSAYMLEGMDGGLFDCFIAHAGIFDEKQLWFTTEEMWFANWDNGGLTEYAYAPGQTGPAGDGVTFGGMQQAGAPYAVTAKARKHYANSPSSMVTKWDTPILCIHGMMDFRIPYEQGMAAFNAAQMMGVPSKLVIFPEENHWILQPQNSIYWHRVVYDWLDRWLKD</sequence>
<evidence type="ECO:0000313" key="6">
    <source>
        <dbReference type="Proteomes" id="UP000823769"/>
    </source>
</evidence>
<evidence type="ECO:0000256" key="1">
    <source>
        <dbReference type="ARBA" id="ARBA00022729"/>
    </source>
</evidence>
<feature type="domain" description="Peptidase S9 prolyl oligopeptidase catalytic" evidence="4">
    <location>
        <begin position="634"/>
        <end position="718"/>
    </location>
</feature>
<organism evidence="5 6">
    <name type="scientific">Candidatus Cryptobacteroides avistercoris</name>
    <dbReference type="NCBI Taxonomy" id="2840758"/>
    <lineage>
        <taxon>Bacteria</taxon>
        <taxon>Pseudomonadati</taxon>
        <taxon>Bacteroidota</taxon>
        <taxon>Bacteroidia</taxon>
        <taxon>Bacteroidales</taxon>
        <taxon>Candidatus Cryptobacteroides</taxon>
    </lineage>
</organism>
<dbReference type="InterPro" id="IPR029058">
    <property type="entry name" value="AB_hydrolase_fold"/>
</dbReference>
<name>A0A9D9NNS4_9BACT</name>
<keyword evidence="1" id="KW-0732">Signal</keyword>
<dbReference type="PANTHER" id="PTHR42776">
    <property type="entry name" value="SERINE PEPTIDASE S9 FAMILY MEMBER"/>
    <property type="match status" value="1"/>
</dbReference>
<keyword evidence="2" id="KW-0378">Hydrolase</keyword>
<feature type="domain" description="Peptidase S9 prolyl oligopeptidase catalytic" evidence="4">
    <location>
        <begin position="482"/>
        <end position="599"/>
    </location>
</feature>
<comment type="caution">
    <text evidence="5">The sequence shown here is derived from an EMBL/GenBank/DDBJ whole genome shotgun (WGS) entry which is preliminary data.</text>
</comment>
<keyword evidence="3" id="KW-0720">Serine protease</keyword>
<proteinExistence type="predicted"/>
<dbReference type="EMBL" id="JADILW010000060">
    <property type="protein sequence ID" value="MBO8480256.1"/>
    <property type="molecule type" value="Genomic_DNA"/>
</dbReference>
<dbReference type="Pfam" id="PF00326">
    <property type="entry name" value="Peptidase_S9"/>
    <property type="match status" value="2"/>
</dbReference>
<gene>
    <name evidence="5" type="ORF">IAB76_03995</name>
</gene>
<dbReference type="GO" id="GO:0004252">
    <property type="term" value="F:serine-type endopeptidase activity"/>
    <property type="evidence" value="ECO:0007669"/>
    <property type="project" value="TreeGrafter"/>
</dbReference>
<accession>A0A9D9NNS4</accession>
<dbReference type="SUPFAM" id="SSF53474">
    <property type="entry name" value="alpha/beta-Hydrolases"/>
    <property type="match status" value="1"/>
</dbReference>
<dbReference type="InterPro" id="IPR011042">
    <property type="entry name" value="6-blade_b-propeller_TolB-like"/>
</dbReference>
<dbReference type="Pfam" id="PF07676">
    <property type="entry name" value="PD40"/>
    <property type="match status" value="2"/>
</dbReference>
<evidence type="ECO:0000256" key="3">
    <source>
        <dbReference type="ARBA" id="ARBA00022825"/>
    </source>
</evidence>
<dbReference type="Proteomes" id="UP000823769">
    <property type="component" value="Unassembled WGS sequence"/>
</dbReference>
<dbReference type="Gene3D" id="2.120.10.30">
    <property type="entry name" value="TolB, C-terminal domain"/>
    <property type="match status" value="2"/>
</dbReference>
<evidence type="ECO:0000259" key="4">
    <source>
        <dbReference type="Pfam" id="PF00326"/>
    </source>
</evidence>
<reference evidence="5" key="2">
    <citation type="journal article" date="2021" name="PeerJ">
        <title>Extensive microbial diversity within the chicken gut microbiome revealed by metagenomics and culture.</title>
        <authorList>
            <person name="Gilroy R."/>
            <person name="Ravi A."/>
            <person name="Getino M."/>
            <person name="Pursley I."/>
            <person name="Horton D.L."/>
            <person name="Alikhan N.F."/>
            <person name="Baker D."/>
            <person name="Gharbi K."/>
            <person name="Hall N."/>
            <person name="Watson M."/>
            <person name="Adriaenssens E.M."/>
            <person name="Foster-Nyarko E."/>
            <person name="Jarju S."/>
            <person name="Secka A."/>
            <person name="Antonio M."/>
            <person name="Oren A."/>
            <person name="Chaudhuri R.R."/>
            <person name="La Ragione R."/>
            <person name="Hildebrand F."/>
            <person name="Pallen M.J."/>
        </authorList>
    </citation>
    <scope>NUCLEOTIDE SEQUENCE</scope>
    <source>
        <strain evidence="5">B3-1481</strain>
    </source>
</reference>
<dbReference type="InterPro" id="IPR001375">
    <property type="entry name" value="Peptidase_S9_cat"/>
</dbReference>
<reference evidence="5" key="1">
    <citation type="submission" date="2020-10" db="EMBL/GenBank/DDBJ databases">
        <authorList>
            <person name="Gilroy R."/>
        </authorList>
    </citation>
    <scope>NUCLEOTIDE SEQUENCE</scope>
    <source>
        <strain evidence="5">B3-1481</strain>
    </source>
</reference>
<evidence type="ECO:0000256" key="2">
    <source>
        <dbReference type="ARBA" id="ARBA00022801"/>
    </source>
</evidence>
<keyword evidence="3" id="KW-0645">Protease</keyword>
<dbReference type="PANTHER" id="PTHR42776:SF13">
    <property type="entry name" value="DIPEPTIDYL-PEPTIDASE 5"/>
    <property type="match status" value="1"/>
</dbReference>